<feature type="transmembrane region" description="Helical" evidence="2">
    <location>
        <begin position="473"/>
        <end position="496"/>
    </location>
</feature>
<dbReference type="Proteomes" id="UP001501803">
    <property type="component" value="Unassembled WGS sequence"/>
</dbReference>
<keyword evidence="2" id="KW-1133">Transmembrane helix</keyword>
<protein>
    <recommendedName>
        <fullName evidence="6">LPXTG cell wall anchor domain-containing protein</fullName>
    </recommendedName>
</protein>
<keyword evidence="2" id="KW-0812">Transmembrane</keyword>
<feature type="compositionally biased region" description="Low complexity" evidence="1">
    <location>
        <begin position="418"/>
        <end position="445"/>
    </location>
</feature>
<dbReference type="RefSeq" id="WP_345061676.1">
    <property type="nucleotide sequence ID" value="NZ_BAABCN010000002.1"/>
</dbReference>
<evidence type="ECO:0008006" key="6">
    <source>
        <dbReference type="Google" id="ProtNLM"/>
    </source>
</evidence>
<name>A0ABP7K364_9MICO</name>
<sequence>MDRRVTKLFSSIAVVGLGIMAAGLVAQPAAANTAPASGCIAACTATFDTTGAGQAFTIPVGISALSATIAGSAGAPASFAITNDPTAVGGAGGVASVDLGTSYAGSTLTFGIGATGAGTYLQGSDAALLAVAGGGGGGGYAAYFQWADQILGTYPGGDGAAPASPGITAGSDGQAFGTLAANGAGGTAAGGQAGSGDSTGSTNGSLTTLIAGVPTLGTGGTGGTLDFAPTSITHTAGNGGGGYTGGGGGAVQRNVPGGDVDVDVVAPGGGGSAFLAAALTATAQAPNTGGGYVSFTWDYSPTIENTLPGTTPGTAPVVKRGATIPVRVAGLPAATAFSVVFDGVVVASGTTDSSGTAITSFTISSTQVAGTFAFELRVGTTTVAVSAPIVVDVSKPVPPVIPDPEGPVVTDPDPDPETPVVTDPEGPVVTDPDPEVPVVTDPETGGPTVTVPETESPEKPIVTAASLASTGTAFVGTLAIAAIVLLGGGAAIFFVARRRRRIAEESDTGTSRAGDSNGIESNTDKS</sequence>
<feature type="region of interest" description="Disordered" evidence="1">
    <location>
        <begin position="502"/>
        <end position="526"/>
    </location>
</feature>
<evidence type="ECO:0000313" key="4">
    <source>
        <dbReference type="EMBL" id="GAA3862673.1"/>
    </source>
</evidence>
<feature type="chain" id="PRO_5046378652" description="LPXTG cell wall anchor domain-containing protein" evidence="3">
    <location>
        <begin position="32"/>
        <end position="526"/>
    </location>
</feature>
<reference evidence="5" key="1">
    <citation type="journal article" date="2019" name="Int. J. Syst. Evol. Microbiol.">
        <title>The Global Catalogue of Microorganisms (GCM) 10K type strain sequencing project: providing services to taxonomists for standard genome sequencing and annotation.</title>
        <authorList>
            <consortium name="The Broad Institute Genomics Platform"/>
            <consortium name="The Broad Institute Genome Sequencing Center for Infectious Disease"/>
            <person name="Wu L."/>
            <person name="Ma J."/>
        </authorList>
    </citation>
    <scope>NUCLEOTIDE SEQUENCE [LARGE SCALE GENOMIC DNA]</scope>
    <source>
        <strain evidence="5">JCM 17021</strain>
    </source>
</reference>
<feature type="compositionally biased region" description="Polar residues" evidence="1">
    <location>
        <begin position="508"/>
        <end position="526"/>
    </location>
</feature>
<keyword evidence="2" id="KW-0472">Membrane</keyword>
<evidence type="ECO:0000256" key="2">
    <source>
        <dbReference type="SAM" id="Phobius"/>
    </source>
</evidence>
<dbReference type="EMBL" id="BAABCN010000002">
    <property type="protein sequence ID" value="GAA3862673.1"/>
    <property type="molecule type" value="Genomic_DNA"/>
</dbReference>
<proteinExistence type="predicted"/>
<organism evidence="4 5">
    <name type="scientific">Leifsonia kafniensis</name>
    <dbReference type="NCBI Taxonomy" id="475957"/>
    <lineage>
        <taxon>Bacteria</taxon>
        <taxon>Bacillati</taxon>
        <taxon>Actinomycetota</taxon>
        <taxon>Actinomycetes</taxon>
        <taxon>Micrococcales</taxon>
        <taxon>Microbacteriaceae</taxon>
        <taxon>Leifsonia</taxon>
    </lineage>
</organism>
<comment type="caution">
    <text evidence="4">The sequence shown here is derived from an EMBL/GenBank/DDBJ whole genome shotgun (WGS) entry which is preliminary data.</text>
</comment>
<accession>A0ABP7K364</accession>
<evidence type="ECO:0000313" key="5">
    <source>
        <dbReference type="Proteomes" id="UP001501803"/>
    </source>
</evidence>
<evidence type="ECO:0000256" key="3">
    <source>
        <dbReference type="SAM" id="SignalP"/>
    </source>
</evidence>
<feature type="region of interest" description="Disordered" evidence="1">
    <location>
        <begin position="402"/>
        <end position="457"/>
    </location>
</feature>
<keyword evidence="5" id="KW-1185">Reference proteome</keyword>
<gene>
    <name evidence="4" type="ORF">GCM10022381_03510</name>
</gene>
<feature type="signal peptide" evidence="3">
    <location>
        <begin position="1"/>
        <end position="31"/>
    </location>
</feature>
<keyword evidence="3" id="KW-0732">Signal</keyword>
<evidence type="ECO:0000256" key="1">
    <source>
        <dbReference type="SAM" id="MobiDB-lite"/>
    </source>
</evidence>